<dbReference type="Gramene" id="TraesCLE_scaffold_125537_01G000100.1">
    <property type="protein sequence ID" value="TraesCLE_scaffold_125537_01G000100.1"/>
    <property type="gene ID" value="TraesCLE_scaffold_125537_01G000100"/>
</dbReference>
<dbReference type="Gramene" id="TraesRN1B0100686400.1">
    <property type="protein sequence ID" value="TraesRN1B0100686400.1"/>
    <property type="gene ID" value="TraesRN1B0100686400"/>
</dbReference>
<dbReference type="Gramene" id="TraesPARA_EIv1.0_2680050.1">
    <property type="protein sequence ID" value="TraesPARA_EIv1.0_2680050.1.CDS"/>
    <property type="gene ID" value="TraesPARA_EIv1.0_2680050"/>
</dbReference>
<dbReference type="Gramene" id="TraesCS5D03G1013200.1">
    <property type="protein sequence ID" value="TraesCS5D03G1013200.1.CDS"/>
    <property type="gene ID" value="TraesCS5D03G1013200"/>
</dbReference>
<dbReference type="Gramene" id="TraesRN5D0100538700.1">
    <property type="protein sequence ID" value="TraesRN5D0100538700.1"/>
    <property type="gene ID" value="TraesRN5D0100538700"/>
</dbReference>
<accession>A0A341W6N5</accession>
<reference evidence="1" key="2">
    <citation type="submission" date="2018-10" db="UniProtKB">
        <authorList>
            <consortium name="EnsemblPlants"/>
        </authorList>
    </citation>
    <scope>IDENTIFICATION</scope>
</reference>
<dbReference type="Proteomes" id="UP000019116">
    <property type="component" value="Chromosome 1D"/>
</dbReference>
<reference evidence="1" key="1">
    <citation type="submission" date="2018-08" db="EMBL/GenBank/DDBJ databases">
        <authorList>
            <person name="Rossello M."/>
        </authorList>
    </citation>
    <scope>NUCLEOTIDE SEQUENCE [LARGE SCALE GENOMIC DNA]</scope>
    <source>
        <strain evidence="1">cv. Chinese Spring</strain>
    </source>
</reference>
<dbReference type="Gramene" id="TraesRN5D0100014400.1">
    <property type="protein sequence ID" value="TraesRN5D0100014400.1"/>
    <property type="gene ID" value="TraesRN5D0100014400"/>
</dbReference>
<dbReference type="Gramene" id="TraesRN1B0100686500.1">
    <property type="protein sequence ID" value="TraesRN1B0100686500.1"/>
    <property type="gene ID" value="TraesRN1B0100686500"/>
</dbReference>
<keyword evidence="2" id="KW-1185">Reference proteome</keyword>
<dbReference type="EnsemblPlants" id="TraesCS5D02G221200.1">
    <property type="protein sequence ID" value="TraesCS5D02G221200.1"/>
    <property type="gene ID" value="TraesCS5D02G221200"/>
</dbReference>
<protein>
    <submittedName>
        <fullName evidence="1">Uncharacterized protein</fullName>
    </submittedName>
</protein>
<dbReference type="Gramene" id="TraesCS5D02G221200.1">
    <property type="protein sequence ID" value="TraesCS5D02G221200.1"/>
    <property type="gene ID" value="TraesCS5D02G221200"/>
</dbReference>
<dbReference type="Gramene" id="TraesCS5D02G458500.1">
    <property type="protein sequence ID" value="TraesCS5D02G458500.1"/>
    <property type="gene ID" value="TraesCS5D02G458500"/>
</dbReference>
<evidence type="ECO:0000313" key="2">
    <source>
        <dbReference type="Proteomes" id="UP000019116"/>
    </source>
</evidence>
<dbReference type="Gramene" id="TraesRN6B0100061900.1">
    <property type="protein sequence ID" value="TraesRN6B0100061900.1"/>
    <property type="gene ID" value="TraesRN6B0100061900"/>
</dbReference>
<dbReference type="Gramene" id="TraesWEE_scaffold_307617_01G000100.1">
    <property type="protein sequence ID" value="TraesWEE_scaffold_307617_01G000100.1"/>
    <property type="gene ID" value="TraesWEE_scaffold_307617_01G000100"/>
</dbReference>
<dbReference type="EnsemblPlants" id="TraesCS5D02G458500.1">
    <property type="protein sequence ID" value="TraesCS5D02G458500.1"/>
    <property type="gene ID" value="TraesCS5D02G458500"/>
</dbReference>
<dbReference type="Gramene" id="TraesPARA_EIv1.0_1816470.1">
    <property type="protein sequence ID" value="TraesPARA_EIv1.0_1816470.1.CDS"/>
    <property type="gene ID" value="TraesPARA_EIv1.0_1816470"/>
</dbReference>
<dbReference type="Gramene" id="TraesCS1D03G0445400.1">
    <property type="protein sequence ID" value="TraesCS1D03G0445400.1.CDS"/>
    <property type="gene ID" value="TraesCS1D03G0445400"/>
</dbReference>
<dbReference type="Gramene" id="TraesCS5D03G0516300.1">
    <property type="protein sequence ID" value="TraesCS5D03G0516300.1.CDS"/>
    <property type="gene ID" value="TraesCS5D03G0516300"/>
</dbReference>
<proteinExistence type="predicted"/>
<sequence length="62" mass="7177">MDFLFLYWLHIILKTQVFLKPLAHISHQRVLFYNLSNICPTFIREGTPKGLKTISTGVPSCK</sequence>
<dbReference type="EnsemblPlants" id="TraesCS1D02G172500.1">
    <property type="protein sequence ID" value="TraesCS1D02G172500.1"/>
    <property type="gene ID" value="TraesCS1D02G172500"/>
</dbReference>
<dbReference type="AntiFam" id="ANF00170">
    <property type="entry name" value="Shadow ORF (opposite rpoB)"/>
</dbReference>
<dbReference type="Proteomes" id="UP000019116">
    <property type="component" value="Chromosome 5D"/>
</dbReference>
<evidence type="ECO:0000313" key="1">
    <source>
        <dbReference type="EnsemblPlants" id="TraesCS5D02G221200.1"/>
    </source>
</evidence>
<dbReference type="Gramene" id="TraesCAD_scaffold_171192_01G000200.1">
    <property type="protein sequence ID" value="TraesCAD_scaffold_171192_01G000200.1"/>
    <property type="gene ID" value="TraesCAD_scaffold_171192_01G000200"/>
</dbReference>
<dbReference type="AlphaFoldDB" id="A0A341W6N5"/>
<dbReference type="Gramene" id="TraesCS1D02G172500.1">
    <property type="protein sequence ID" value="TraesCS1D02G172500.1"/>
    <property type="gene ID" value="TraesCS1D02G172500"/>
</dbReference>
<dbReference type="OrthoDB" id="589017at2759"/>
<name>A0A341W6N5_WHEAT</name>
<organism evidence="1">
    <name type="scientific">Triticum aestivum</name>
    <name type="common">Wheat</name>
    <dbReference type="NCBI Taxonomy" id="4565"/>
    <lineage>
        <taxon>Eukaryota</taxon>
        <taxon>Viridiplantae</taxon>
        <taxon>Streptophyta</taxon>
        <taxon>Embryophyta</taxon>
        <taxon>Tracheophyta</taxon>
        <taxon>Spermatophyta</taxon>
        <taxon>Magnoliopsida</taxon>
        <taxon>Liliopsida</taxon>
        <taxon>Poales</taxon>
        <taxon>Poaceae</taxon>
        <taxon>BOP clade</taxon>
        <taxon>Pooideae</taxon>
        <taxon>Triticodae</taxon>
        <taxon>Triticeae</taxon>
        <taxon>Triticinae</taxon>
        <taxon>Triticum</taxon>
    </lineage>
</organism>
<dbReference type="Gramene" id="TraesRN4A0100366900.1">
    <property type="protein sequence ID" value="TraesRN4A0100366900.1"/>
    <property type="gene ID" value="TraesRN4A0100366900"/>
</dbReference>
<dbReference type="Gramene" id="TraesRN1D0100473500.1">
    <property type="protein sequence ID" value="TraesRN1D0100473500.1"/>
    <property type="gene ID" value="TraesRN1D0100473500"/>
</dbReference>